<evidence type="ECO:0000256" key="1">
    <source>
        <dbReference type="SAM" id="MobiDB-lite"/>
    </source>
</evidence>
<organism evidence="2 3">
    <name type="scientific">Pleurodeles waltl</name>
    <name type="common">Iberian ribbed newt</name>
    <dbReference type="NCBI Taxonomy" id="8319"/>
    <lineage>
        <taxon>Eukaryota</taxon>
        <taxon>Metazoa</taxon>
        <taxon>Chordata</taxon>
        <taxon>Craniata</taxon>
        <taxon>Vertebrata</taxon>
        <taxon>Euteleostomi</taxon>
        <taxon>Amphibia</taxon>
        <taxon>Batrachia</taxon>
        <taxon>Caudata</taxon>
        <taxon>Salamandroidea</taxon>
        <taxon>Salamandridae</taxon>
        <taxon>Pleurodelinae</taxon>
        <taxon>Pleurodeles</taxon>
    </lineage>
</organism>
<feature type="region of interest" description="Disordered" evidence="1">
    <location>
        <begin position="1"/>
        <end position="20"/>
    </location>
</feature>
<dbReference type="EMBL" id="JANPWB010000014">
    <property type="protein sequence ID" value="KAJ1100109.1"/>
    <property type="molecule type" value="Genomic_DNA"/>
</dbReference>
<gene>
    <name evidence="2" type="ORF">NDU88_005198</name>
</gene>
<dbReference type="AlphaFoldDB" id="A0AAV7MAH8"/>
<feature type="compositionally biased region" description="Basic and acidic residues" evidence="1">
    <location>
        <begin position="9"/>
        <end position="18"/>
    </location>
</feature>
<feature type="compositionally biased region" description="Basic and acidic residues" evidence="1">
    <location>
        <begin position="46"/>
        <end position="66"/>
    </location>
</feature>
<feature type="compositionally biased region" description="Acidic residues" evidence="1">
    <location>
        <begin position="32"/>
        <end position="45"/>
    </location>
</feature>
<name>A0AAV7MAH8_PLEWA</name>
<dbReference type="Proteomes" id="UP001066276">
    <property type="component" value="Chromosome 10"/>
</dbReference>
<keyword evidence="3" id="KW-1185">Reference proteome</keyword>
<evidence type="ECO:0000313" key="3">
    <source>
        <dbReference type="Proteomes" id="UP001066276"/>
    </source>
</evidence>
<feature type="region of interest" description="Disordered" evidence="1">
    <location>
        <begin position="31"/>
        <end position="66"/>
    </location>
</feature>
<protein>
    <submittedName>
        <fullName evidence="2">Uncharacterized protein</fullName>
    </submittedName>
</protein>
<evidence type="ECO:0000313" key="2">
    <source>
        <dbReference type="EMBL" id="KAJ1100109.1"/>
    </source>
</evidence>
<comment type="caution">
    <text evidence="2">The sequence shown here is derived from an EMBL/GenBank/DDBJ whole genome shotgun (WGS) entry which is preliminary data.</text>
</comment>
<sequence length="66" mass="7507">MQGPVARRWGTEGDHEAHFTSYQQGYIKIIQEEEDGGEENEDVNDNEGHLGEMSNTEKDDNIEKVV</sequence>
<proteinExistence type="predicted"/>
<reference evidence="2" key="1">
    <citation type="journal article" date="2022" name="bioRxiv">
        <title>Sequencing and chromosome-scale assembly of the giantPleurodeles waltlgenome.</title>
        <authorList>
            <person name="Brown T."/>
            <person name="Elewa A."/>
            <person name="Iarovenko S."/>
            <person name="Subramanian E."/>
            <person name="Araus A.J."/>
            <person name="Petzold A."/>
            <person name="Susuki M."/>
            <person name="Suzuki K.-i.T."/>
            <person name="Hayashi T."/>
            <person name="Toyoda A."/>
            <person name="Oliveira C."/>
            <person name="Osipova E."/>
            <person name="Leigh N.D."/>
            <person name="Simon A."/>
            <person name="Yun M.H."/>
        </authorList>
    </citation>
    <scope>NUCLEOTIDE SEQUENCE</scope>
    <source>
        <strain evidence="2">20211129_DDA</strain>
        <tissue evidence="2">Liver</tissue>
    </source>
</reference>
<accession>A0AAV7MAH8</accession>